<dbReference type="Proteomes" id="UP000240904">
    <property type="component" value="Unassembled WGS sequence"/>
</dbReference>
<reference evidence="1 2" key="1">
    <citation type="submission" date="2018-03" db="EMBL/GenBank/DDBJ databases">
        <title>Whole genome sequencing of Histamine producing bacteria.</title>
        <authorList>
            <person name="Butler K."/>
        </authorList>
    </citation>
    <scope>NUCLEOTIDE SEQUENCE [LARGE SCALE GENOMIC DNA]</scope>
    <source>
        <strain evidence="1 2">DSM 16190</strain>
    </source>
</reference>
<evidence type="ECO:0000313" key="1">
    <source>
        <dbReference type="EMBL" id="PSW03902.1"/>
    </source>
</evidence>
<protein>
    <submittedName>
        <fullName evidence="1">Glycosyltransferase</fullName>
    </submittedName>
</protein>
<comment type="caution">
    <text evidence="1">The sequence shown here is derived from an EMBL/GenBank/DDBJ whole genome shotgun (WGS) entry which is preliminary data.</text>
</comment>
<dbReference type="OrthoDB" id="8756565at2"/>
<dbReference type="EMBL" id="PYMC01000012">
    <property type="protein sequence ID" value="PSW03902.1"/>
    <property type="molecule type" value="Genomic_DNA"/>
</dbReference>
<organism evidence="1 2">
    <name type="scientific">Photobacterium lipolyticum</name>
    <dbReference type="NCBI Taxonomy" id="266810"/>
    <lineage>
        <taxon>Bacteria</taxon>
        <taxon>Pseudomonadati</taxon>
        <taxon>Pseudomonadota</taxon>
        <taxon>Gammaproteobacteria</taxon>
        <taxon>Vibrionales</taxon>
        <taxon>Vibrionaceae</taxon>
        <taxon>Photobacterium</taxon>
    </lineage>
</organism>
<sequence>MDLIYFSPVPWNSIAQRPHFFIKEAIKQGFDNIIWVNPTPSRFPELYDLRRVLSPFEASSFDIPPQVKVISPRLIPIEPFNSGYKLLNKSKLDIIVAEIKSEIKHESRHIVVGKPCLLAEKVLAEIDFTSTALDMMDDFPCFFSGLSRVSVGKTLERMIQQVDLCIYSSTSLGEKYSLTNLNSMLVLNACDEHFLQKAQSRKRNPRTEKLIFGYVGTVATWFDWDVVLKLSSQYPESEIHIVGPNYSSTPSALPTNVTLFPAIEHSKVSEVIATFDYGLIPFKQNELTESVDPVKYYEYLAHQIPVISTPFGQMKYRIENNNVHDFSVFSVNYQIEPESTVTWHNRFRPFFNLLKQ</sequence>
<gene>
    <name evidence="1" type="ORF">C9I89_16055</name>
</gene>
<dbReference type="Gene3D" id="3.40.50.2000">
    <property type="entry name" value="Glycogen Phosphorylase B"/>
    <property type="match status" value="1"/>
</dbReference>
<dbReference type="AlphaFoldDB" id="A0A2T3MVC7"/>
<name>A0A2T3MVC7_9GAMM</name>
<dbReference type="SUPFAM" id="SSF53756">
    <property type="entry name" value="UDP-Glycosyltransferase/glycogen phosphorylase"/>
    <property type="match status" value="1"/>
</dbReference>
<evidence type="ECO:0000313" key="2">
    <source>
        <dbReference type="Proteomes" id="UP000240904"/>
    </source>
</evidence>
<proteinExistence type="predicted"/>
<accession>A0A2T3MVC7</accession>
<dbReference type="RefSeq" id="WP_107284335.1">
    <property type="nucleotide sequence ID" value="NZ_PYMC01000012.1"/>
</dbReference>
<keyword evidence="1" id="KW-0808">Transferase</keyword>
<dbReference type="GO" id="GO:0016740">
    <property type="term" value="F:transferase activity"/>
    <property type="evidence" value="ECO:0007669"/>
    <property type="project" value="UniProtKB-KW"/>
</dbReference>
<keyword evidence="2" id="KW-1185">Reference proteome</keyword>